<dbReference type="RefSeq" id="XP_002772775.1">
    <property type="nucleotide sequence ID" value="XM_002772729.1"/>
</dbReference>
<dbReference type="GO" id="GO:0051225">
    <property type="term" value="P:spindle assembly"/>
    <property type="evidence" value="ECO:0007669"/>
    <property type="project" value="TreeGrafter"/>
</dbReference>
<dbReference type="Gene3D" id="1.20.120.1900">
    <property type="entry name" value="Gamma-tubulin complex, C-terminal domain"/>
    <property type="match status" value="1"/>
</dbReference>
<feature type="region of interest" description="Disordered" evidence="7">
    <location>
        <begin position="147"/>
        <end position="212"/>
    </location>
</feature>
<sequence length="302" mass="33398">MAAWLSTVIQYFTIDVISVRYAEMVKKVSLSTTEFDGIVRAHRAFLDDIVSKCFLESNPRSRRIRSSIDKLSRACMKLSALGKQGIFDDALPNERLSKALRSLEEKFIIGVRDLISLLDDMHLTSSERAHSLSQLLLRLDYNEVYTRPQQPPTTKLPSIEQNRMGRPIIPQSENPSRDLEQSTPVASAEGAVSAVSSHSIGPQYGRTSGPGLAASESSHYTIAYGPEPTHLEGYDSAATGGSRELEVHGATQDVVSKILKEGQDEQSKVLSAYEKSKALLESIRRRKLLRAAGEADERPRDV</sequence>
<dbReference type="PANTHER" id="PTHR19302:SF27">
    <property type="entry name" value="GAMMA-TUBULIN COMPLEX COMPONENT 4"/>
    <property type="match status" value="1"/>
</dbReference>
<comment type="similarity">
    <text evidence="2 6">Belongs to the TUBGCP family.</text>
</comment>
<dbReference type="GO" id="GO:0051321">
    <property type="term" value="P:meiotic cell cycle"/>
    <property type="evidence" value="ECO:0007669"/>
    <property type="project" value="TreeGrafter"/>
</dbReference>
<protein>
    <recommendedName>
        <fullName evidence="6">Spindle pole body component</fullName>
    </recommendedName>
</protein>
<dbReference type="GO" id="GO:0000278">
    <property type="term" value="P:mitotic cell cycle"/>
    <property type="evidence" value="ECO:0007669"/>
    <property type="project" value="TreeGrafter"/>
</dbReference>
<dbReference type="GO" id="GO:0031122">
    <property type="term" value="P:cytoplasmic microtubule organization"/>
    <property type="evidence" value="ECO:0007669"/>
    <property type="project" value="TreeGrafter"/>
</dbReference>
<dbReference type="Pfam" id="PF04130">
    <property type="entry name" value="GCP_C_terminal"/>
    <property type="match status" value="1"/>
</dbReference>
<evidence type="ECO:0000256" key="6">
    <source>
        <dbReference type="RuleBase" id="RU363050"/>
    </source>
</evidence>
<evidence type="ECO:0000256" key="2">
    <source>
        <dbReference type="ARBA" id="ARBA00010337"/>
    </source>
</evidence>
<evidence type="ECO:0000256" key="5">
    <source>
        <dbReference type="ARBA" id="ARBA00023212"/>
    </source>
</evidence>
<feature type="compositionally biased region" description="Low complexity" evidence="7">
    <location>
        <begin position="185"/>
        <end position="197"/>
    </location>
</feature>
<keyword evidence="4 6" id="KW-0493">Microtubule</keyword>
<gene>
    <name evidence="9" type="ORF">Pmar_PMAR019625</name>
</gene>
<comment type="subcellular location">
    <subcellularLocation>
        <location evidence="1 6">Cytoplasm</location>
        <location evidence="1 6">Cytoskeleton</location>
        <location evidence="1 6">Microtubule organizing center</location>
    </subcellularLocation>
</comment>
<dbReference type="OrthoDB" id="78652at2759"/>
<keyword evidence="3 6" id="KW-0963">Cytoplasm</keyword>
<accession>C5LF75</accession>
<dbReference type="GO" id="GO:0043015">
    <property type="term" value="F:gamma-tubulin binding"/>
    <property type="evidence" value="ECO:0007669"/>
    <property type="project" value="InterPro"/>
</dbReference>
<proteinExistence type="inferred from homology"/>
<dbReference type="GO" id="GO:0005874">
    <property type="term" value="C:microtubule"/>
    <property type="evidence" value="ECO:0007669"/>
    <property type="project" value="UniProtKB-KW"/>
</dbReference>
<dbReference type="InterPro" id="IPR042241">
    <property type="entry name" value="GCP_C_sf"/>
</dbReference>
<evidence type="ECO:0000313" key="9">
    <source>
        <dbReference type="EMBL" id="EER04591.1"/>
    </source>
</evidence>
<dbReference type="InterPro" id="IPR007259">
    <property type="entry name" value="GCP"/>
</dbReference>
<evidence type="ECO:0000256" key="7">
    <source>
        <dbReference type="SAM" id="MobiDB-lite"/>
    </source>
</evidence>
<evidence type="ECO:0000256" key="3">
    <source>
        <dbReference type="ARBA" id="ARBA00022490"/>
    </source>
</evidence>
<dbReference type="InParanoid" id="C5LF75"/>
<dbReference type="GeneID" id="9037643"/>
<evidence type="ECO:0000256" key="1">
    <source>
        <dbReference type="ARBA" id="ARBA00004267"/>
    </source>
</evidence>
<feature type="compositionally biased region" description="Polar residues" evidence="7">
    <location>
        <begin position="152"/>
        <end position="161"/>
    </location>
</feature>
<dbReference type="EMBL" id="GG681416">
    <property type="protein sequence ID" value="EER04591.1"/>
    <property type="molecule type" value="Genomic_DNA"/>
</dbReference>
<name>C5LF75_PERM5</name>
<evidence type="ECO:0000259" key="8">
    <source>
        <dbReference type="Pfam" id="PF04130"/>
    </source>
</evidence>
<dbReference type="InterPro" id="IPR040457">
    <property type="entry name" value="GCP_C"/>
</dbReference>
<organism evidence="10">
    <name type="scientific">Perkinsus marinus (strain ATCC 50983 / TXsc)</name>
    <dbReference type="NCBI Taxonomy" id="423536"/>
    <lineage>
        <taxon>Eukaryota</taxon>
        <taxon>Sar</taxon>
        <taxon>Alveolata</taxon>
        <taxon>Perkinsozoa</taxon>
        <taxon>Perkinsea</taxon>
        <taxon>Perkinsida</taxon>
        <taxon>Perkinsidae</taxon>
        <taxon>Perkinsus</taxon>
    </lineage>
</organism>
<dbReference type="GO" id="GO:0000922">
    <property type="term" value="C:spindle pole"/>
    <property type="evidence" value="ECO:0007669"/>
    <property type="project" value="InterPro"/>
</dbReference>
<evidence type="ECO:0000313" key="10">
    <source>
        <dbReference type="Proteomes" id="UP000007800"/>
    </source>
</evidence>
<dbReference type="GO" id="GO:0000930">
    <property type="term" value="C:gamma-tubulin complex"/>
    <property type="evidence" value="ECO:0007669"/>
    <property type="project" value="TreeGrafter"/>
</dbReference>
<keyword evidence="5 6" id="KW-0206">Cytoskeleton</keyword>
<dbReference type="AlphaFoldDB" id="C5LF75"/>
<keyword evidence="10" id="KW-1185">Reference proteome</keyword>
<feature type="domain" description="Gamma tubulin complex component C-terminal" evidence="8">
    <location>
        <begin position="1"/>
        <end position="145"/>
    </location>
</feature>
<dbReference type="GO" id="GO:0051011">
    <property type="term" value="F:microtubule minus-end binding"/>
    <property type="evidence" value="ECO:0007669"/>
    <property type="project" value="TreeGrafter"/>
</dbReference>
<reference evidence="9 10" key="1">
    <citation type="submission" date="2008-07" db="EMBL/GenBank/DDBJ databases">
        <authorList>
            <person name="El-Sayed N."/>
            <person name="Caler E."/>
            <person name="Inman J."/>
            <person name="Amedeo P."/>
            <person name="Hass B."/>
            <person name="Wortman J."/>
        </authorList>
    </citation>
    <scope>NUCLEOTIDE SEQUENCE [LARGE SCALE GENOMIC DNA]</scope>
    <source>
        <strain evidence="10">ATCC 50983 / TXsc</strain>
    </source>
</reference>
<dbReference type="GO" id="GO:0007020">
    <property type="term" value="P:microtubule nucleation"/>
    <property type="evidence" value="ECO:0007669"/>
    <property type="project" value="InterPro"/>
</dbReference>
<dbReference type="Proteomes" id="UP000007800">
    <property type="component" value="Unassembled WGS sequence"/>
</dbReference>
<dbReference type="PANTHER" id="PTHR19302">
    <property type="entry name" value="GAMMA TUBULIN COMPLEX PROTEIN"/>
    <property type="match status" value="1"/>
</dbReference>
<evidence type="ECO:0000256" key="4">
    <source>
        <dbReference type="ARBA" id="ARBA00022701"/>
    </source>
</evidence>